<evidence type="ECO:0008006" key="5">
    <source>
        <dbReference type="Google" id="ProtNLM"/>
    </source>
</evidence>
<gene>
    <name evidence="3" type="ORF">PVL29_010545</name>
</gene>
<evidence type="ECO:0000313" key="3">
    <source>
        <dbReference type="EMBL" id="KAJ9695097.1"/>
    </source>
</evidence>
<dbReference type="Proteomes" id="UP001168098">
    <property type="component" value="Unassembled WGS sequence"/>
</dbReference>
<organism evidence="3 4">
    <name type="scientific">Vitis rotundifolia</name>
    <name type="common">Muscadine grape</name>
    <dbReference type="NCBI Taxonomy" id="103349"/>
    <lineage>
        <taxon>Eukaryota</taxon>
        <taxon>Viridiplantae</taxon>
        <taxon>Streptophyta</taxon>
        <taxon>Embryophyta</taxon>
        <taxon>Tracheophyta</taxon>
        <taxon>Spermatophyta</taxon>
        <taxon>Magnoliopsida</taxon>
        <taxon>eudicotyledons</taxon>
        <taxon>Gunneridae</taxon>
        <taxon>Pentapetalae</taxon>
        <taxon>rosids</taxon>
        <taxon>Vitales</taxon>
        <taxon>Vitaceae</taxon>
        <taxon>Viteae</taxon>
        <taxon>Vitis</taxon>
    </lineage>
</organism>
<accession>A0AA38ZUM5</accession>
<proteinExistence type="inferred from homology"/>
<comment type="similarity">
    <text evidence="1">Belongs to the PPR family. P subfamily.</text>
</comment>
<dbReference type="EMBL" id="JARBHA010000008">
    <property type="protein sequence ID" value="KAJ9695097.1"/>
    <property type="molecule type" value="Genomic_DNA"/>
</dbReference>
<dbReference type="Pfam" id="PF13041">
    <property type="entry name" value="PPR_2"/>
    <property type="match status" value="1"/>
</dbReference>
<dbReference type="AlphaFoldDB" id="A0AA38ZUM5"/>
<comment type="caution">
    <text evidence="3">The sequence shown here is derived from an EMBL/GenBank/DDBJ whole genome shotgun (WGS) entry which is preliminary data.</text>
</comment>
<dbReference type="Gene3D" id="1.25.40.10">
    <property type="entry name" value="Tetratricopeptide repeat domain"/>
    <property type="match status" value="1"/>
</dbReference>
<name>A0AA38ZUM5_VITRO</name>
<dbReference type="InterPro" id="IPR002885">
    <property type="entry name" value="PPR_rpt"/>
</dbReference>
<keyword evidence="4" id="KW-1185">Reference proteome</keyword>
<protein>
    <recommendedName>
        <fullName evidence="5">Pentatricopeptide repeat-containing protein</fullName>
    </recommendedName>
</protein>
<evidence type="ECO:0000256" key="2">
    <source>
        <dbReference type="ARBA" id="ARBA00022737"/>
    </source>
</evidence>
<dbReference type="InterPro" id="IPR011990">
    <property type="entry name" value="TPR-like_helical_dom_sf"/>
</dbReference>
<evidence type="ECO:0000256" key="1">
    <source>
        <dbReference type="ARBA" id="ARBA00007626"/>
    </source>
</evidence>
<evidence type="ECO:0000313" key="4">
    <source>
        <dbReference type="Proteomes" id="UP001168098"/>
    </source>
</evidence>
<sequence length="417" mass="47743">MVSNPCPCSDGVFSCPKSEPIFRFALNAFCKVGILVDAEIAFANMGRMIDGKLVRREHEKVMAVYEKMIKDRVKPDVFIFNTLIRSSRNSLFGLALKMFKEMKDKGRSPNVFSFHTLIKGSFRERKFEEGTGMAYEVLELGCQFSNGKEHYLMGLIVFVSLRRFVVKKMWGGHWSLWTAMEERKCTKLDCLYYFDRRIEEIRKNRRSISINGKDGKREGILPCRVTYNCLLQDLCEVGRTCEANILRLLASASPRWFHGFHFALRTTTLGSSLGLHSSAHSASAFAAPTCVLVAPCHTNPNIWTKFGFLHLQHTGYNNKGLPHDIFWFLENRRKGKKNKARELTLVCFDDMENDVEKEMKEKSQASVRLPLSFHQPASSLHQWLPLPRSLLPSTIIISATFQCFGKSTPAWLTVFDR</sequence>
<keyword evidence="2" id="KW-0677">Repeat</keyword>
<reference evidence="3 4" key="1">
    <citation type="journal article" date="2023" name="BMC Biotechnol.">
        <title>Vitis rotundifolia cv Carlos genome sequencing.</title>
        <authorList>
            <person name="Huff M."/>
            <person name="Hulse-Kemp A."/>
            <person name="Scheffler B."/>
            <person name="Youngblood R."/>
            <person name="Simpson S."/>
            <person name="Babiker E."/>
            <person name="Staton M."/>
        </authorList>
    </citation>
    <scope>NUCLEOTIDE SEQUENCE [LARGE SCALE GENOMIC DNA]</scope>
    <source>
        <tissue evidence="3">Leaf</tissue>
    </source>
</reference>
<dbReference type="PANTHER" id="PTHR47941">
    <property type="entry name" value="PENTATRICOPEPTIDE REPEAT-CONTAINING PROTEIN 3, MITOCHONDRIAL"/>
    <property type="match status" value="1"/>
</dbReference>